<evidence type="ECO:0000313" key="9">
    <source>
        <dbReference type="Proteomes" id="UP000620124"/>
    </source>
</evidence>
<dbReference type="GO" id="GO:0004497">
    <property type="term" value="F:monooxygenase activity"/>
    <property type="evidence" value="ECO:0007669"/>
    <property type="project" value="UniProtKB-KW"/>
</dbReference>
<dbReference type="AlphaFoldDB" id="A0A8H7CP20"/>
<evidence type="ECO:0000313" key="8">
    <source>
        <dbReference type="EMBL" id="KAF7343002.1"/>
    </source>
</evidence>
<dbReference type="EMBL" id="JACAZI010000016">
    <property type="protein sequence ID" value="KAF7343002.1"/>
    <property type="molecule type" value="Genomic_DNA"/>
</dbReference>
<keyword evidence="7" id="KW-0503">Monooxygenase</keyword>
<comment type="cofactor">
    <cofactor evidence="1 6">
        <name>heme</name>
        <dbReference type="ChEBI" id="CHEBI:30413"/>
    </cofactor>
</comment>
<dbReference type="InterPro" id="IPR002403">
    <property type="entry name" value="Cyt_P450_E_grp-IV"/>
</dbReference>
<dbReference type="GO" id="GO:0020037">
    <property type="term" value="F:heme binding"/>
    <property type="evidence" value="ECO:0007669"/>
    <property type="project" value="InterPro"/>
</dbReference>
<dbReference type="PANTHER" id="PTHR46206">
    <property type="entry name" value="CYTOCHROME P450"/>
    <property type="match status" value="1"/>
</dbReference>
<dbReference type="PROSITE" id="PS00086">
    <property type="entry name" value="CYTOCHROME_P450"/>
    <property type="match status" value="1"/>
</dbReference>
<evidence type="ECO:0000256" key="3">
    <source>
        <dbReference type="ARBA" id="ARBA00022723"/>
    </source>
</evidence>
<accession>A0A8H7CP20</accession>
<evidence type="ECO:0000256" key="5">
    <source>
        <dbReference type="ARBA" id="ARBA00023004"/>
    </source>
</evidence>
<proteinExistence type="inferred from homology"/>
<keyword evidence="6 7" id="KW-0349">Heme</keyword>
<feature type="binding site" description="axial binding residue" evidence="6">
    <location>
        <position position="157"/>
    </location>
    <ligand>
        <name>heme</name>
        <dbReference type="ChEBI" id="CHEBI:30413"/>
    </ligand>
    <ligandPart>
        <name>Fe</name>
        <dbReference type="ChEBI" id="CHEBI:18248"/>
    </ligandPart>
</feature>
<reference evidence="8" key="1">
    <citation type="submission" date="2020-05" db="EMBL/GenBank/DDBJ databases">
        <title>Mycena genomes resolve the evolution of fungal bioluminescence.</title>
        <authorList>
            <person name="Tsai I.J."/>
        </authorList>
    </citation>
    <scope>NUCLEOTIDE SEQUENCE</scope>
    <source>
        <strain evidence="8">CCC161011</strain>
    </source>
</reference>
<comment type="caution">
    <text evidence="8">The sequence shown here is derived from an EMBL/GenBank/DDBJ whole genome shotgun (WGS) entry which is preliminary data.</text>
</comment>
<name>A0A8H7CP20_9AGAR</name>
<dbReference type="OrthoDB" id="3248974at2759"/>
<dbReference type="CDD" id="cd11041">
    <property type="entry name" value="CYP503A1-like"/>
    <property type="match status" value="1"/>
</dbReference>
<comment type="similarity">
    <text evidence="2 7">Belongs to the cytochrome P450 family.</text>
</comment>
<keyword evidence="3 6" id="KW-0479">Metal-binding</keyword>
<keyword evidence="4 7" id="KW-0560">Oxidoreductase</keyword>
<dbReference type="InterPro" id="IPR017972">
    <property type="entry name" value="Cyt_P450_CS"/>
</dbReference>
<dbReference type="Proteomes" id="UP000620124">
    <property type="component" value="Unassembled WGS sequence"/>
</dbReference>
<dbReference type="SUPFAM" id="SSF48264">
    <property type="entry name" value="Cytochrome P450"/>
    <property type="match status" value="1"/>
</dbReference>
<evidence type="ECO:0000256" key="1">
    <source>
        <dbReference type="ARBA" id="ARBA00001971"/>
    </source>
</evidence>
<organism evidence="8 9">
    <name type="scientific">Mycena venus</name>
    <dbReference type="NCBI Taxonomy" id="2733690"/>
    <lineage>
        <taxon>Eukaryota</taxon>
        <taxon>Fungi</taxon>
        <taxon>Dikarya</taxon>
        <taxon>Basidiomycota</taxon>
        <taxon>Agaricomycotina</taxon>
        <taxon>Agaricomycetes</taxon>
        <taxon>Agaricomycetidae</taxon>
        <taxon>Agaricales</taxon>
        <taxon>Marasmiineae</taxon>
        <taxon>Mycenaceae</taxon>
        <taxon>Mycena</taxon>
    </lineage>
</organism>
<protein>
    <recommendedName>
        <fullName evidence="10">Cytochrome P450</fullName>
    </recommendedName>
</protein>
<dbReference type="GO" id="GO:0005506">
    <property type="term" value="F:iron ion binding"/>
    <property type="evidence" value="ECO:0007669"/>
    <property type="project" value="InterPro"/>
</dbReference>
<dbReference type="InterPro" id="IPR036396">
    <property type="entry name" value="Cyt_P450_sf"/>
</dbReference>
<gene>
    <name evidence="8" type="ORF">MVEN_01730300</name>
</gene>
<dbReference type="PRINTS" id="PR00465">
    <property type="entry name" value="EP450IV"/>
</dbReference>
<dbReference type="Gene3D" id="1.10.630.10">
    <property type="entry name" value="Cytochrome P450"/>
    <property type="match status" value="1"/>
</dbReference>
<keyword evidence="9" id="KW-1185">Reference proteome</keyword>
<evidence type="ECO:0008006" key="10">
    <source>
        <dbReference type="Google" id="ProtNLM"/>
    </source>
</evidence>
<evidence type="ECO:0000256" key="2">
    <source>
        <dbReference type="ARBA" id="ARBA00010617"/>
    </source>
</evidence>
<dbReference type="GO" id="GO:0016705">
    <property type="term" value="F:oxidoreductase activity, acting on paired donors, with incorporation or reduction of molecular oxygen"/>
    <property type="evidence" value="ECO:0007669"/>
    <property type="project" value="InterPro"/>
</dbReference>
<dbReference type="InterPro" id="IPR001128">
    <property type="entry name" value="Cyt_P450"/>
</dbReference>
<evidence type="ECO:0000256" key="6">
    <source>
        <dbReference type="PIRSR" id="PIRSR602403-1"/>
    </source>
</evidence>
<sequence>MRQTIHTSGIFTTHALFELARMPANQVEEIRAEIVAAIDSEGGVTNKAAVGKFHLLDSLLKEIGRFHSLFAVGSSRVTLREAVIADGTVLPAGSVVAFAPKPLHHNPDVYHDPYKFDPFRFAKLRKGDEDNAGHDIQQSFTHLSNEYIVFGLGKHGCPGRFFAALKIKVILAELLLSYDIAFPRRRVAHSQAVCIQYLHRTESDGAAYFYEAEGIDITLIGSVPFHLQSSCWIQIESP</sequence>
<dbReference type="Pfam" id="PF00067">
    <property type="entry name" value="p450"/>
    <property type="match status" value="1"/>
</dbReference>
<evidence type="ECO:0000256" key="7">
    <source>
        <dbReference type="RuleBase" id="RU000461"/>
    </source>
</evidence>
<evidence type="ECO:0000256" key="4">
    <source>
        <dbReference type="ARBA" id="ARBA00023002"/>
    </source>
</evidence>
<keyword evidence="5 6" id="KW-0408">Iron</keyword>